<feature type="transmembrane region" description="Helical" evidence="18">
    <location>
        <begin position="197"/>
        <end position="217"/>
    </location>
</feature>
<feature type="transmembrane region" description="Helical" evidence="18">
    <location>
        <begin position="318"/>
        <end position="339"/>
    </location>
</feature>
<dbReference type="InterPro" id="IPR001750">
    <property type="entry name" value="ND/Mrp_TM"/>
</dbReference>
<evidence type="ECO:0000256" key="5">
    <source>
        <dbReference type="ARBA" id="ARBA00021008"/>
    </source>
</evidence>
<dbReference type="GO" id="GO:0008137">
    <property type="term" value="F:NADH dehydrogenase (ubiquinone) activity"/>
    <property type="evidence" value="ECO:0007669"/>
    <property type="project" value="UniProtKB-EC"/>
</dbReference>
<dbReference type="EC" id="7.1.1.2" evidence="4 18"/>
<comment type="subcellular location">
    <subcellularLocation>
        <location evidence="2 18">Mitochondrion inner membrane</location>
        <topology evidence="2 18">Multi-pass membrane protein</topology>
    </subcellularLocation>
</comment>
<comment type="function">
    <text evidence="1">Core subunit of the mitochondrial membrane respiratory chain NADH dehydrogenase (Complex I) that is believed to belong to the minimal assembly required for catalysis. Complex I functions in the transfer of electrons from NADH to the respiratory chain. The immediate electron acceptor for the enzyme is believed to be ubiquinone.</text>
</comment>
<dbReference type="Pfam" id="PF00361">
    <property type="entry name" value="Proton_antipo_M"/>
    <property type="match status" value="1"/>
</dbReference>
<gene>
    <name evidence="20" type="primary">ND2</name>
</gene>
<keyword evidence="9 18" id="KW-0999">Mitochondrion inner membrane</keyword>
<keyword evidence="12 18" id="KW-1133">Transmembrane helix</keyword>
<feature type="transmembrane region" description="Helical" evidence="18">
    <location>
        <begin position="237"/>
        <end position="260"/>
    </location>
</feature>
<evidence type="ECO:0000256" key="18">
    <source>
        <dbReference type="RuleBase" id="RU003403"/>
    </source>
</evidence>
<evidence type="ECO:0000256" key="8">
    <source>
        <dbReference type="ARBA" id="ARBA00022692"/>
    </source>
</evidence>
<keyword evidence="7 18" id="KW-0679">Respiratory chain</keyword>
<sequence length="340" mass="39583">MFNDSSKIMFFLILISSTLISISSNSWLGMWMGLEINLLSFIPLMSETNNLMSSESSLKYFLTQALASSILLFSIILFLIEMNFLKNNFMITPMIMLIALFMKSGISPFHFWFPSVMEGLSWMNSLILMTWQKIAPLMMISYIIINKIFMICAILSAIIGALGGLNQSSLRKLMAFSSINHLSWMMVSMMINQNLWINYFLFYSFNSMVLITIFNNFKTFHINHLFSMFSYSSPMKIFIFMNLLSLGGLPPFIGFIPKWFTIQALTLNNQFLLIFILMMMSLITLFFYIRLCYSAFLINYQEISWMNFMMTNKISSNLFMVFSLISIYSMTFISLLYFLL</sequence>
<keyword evidence="10 18" id="KW-1278">Translocase</keyword>
<evidence type="ECO:0000256" key="10">
    <source>
        <dbReference type="ARBA" id="ARBA00022967"/>
    </source>
</evidence>
<keyword evidence="15 18" id="KW-0496">Mitochondrion</keyword>
<feature type="transmembrane region" description="Helical" evidence="18">
    <location>
        <begin position="272"/>
        <end position="298"/>
    </location>
</feature>
<dbReference type="PRINTS" id="PR01436">
    <property type="entry name" value="NADHDHGNASE2"/>
</dbReference>
<evidence type="ECO:0000256" key="6">
    <source>
        <dbReference type="ARBA" id="ARBA00022448"/>
    </source>
</evidence>
<keyword evidence="6" id="KW-0813">Transport</keyword>
<dbReference type="GO" id="GO:0006120">
    <property type="term" value="P:mitochondrial electron transport, NADH to ubiquinone"/>
    <property type="evidence" value="ECO:0007669"/>
    <property type="project" value="InterPro"/>
</dbReference>
<feature type="transmembrane region" description="Helical" evidence="18">
    <location>
        <begin position="92"/>
        <end position="114"/>
    </location>
</feature>
<evidence type="ECO:0000256" key="17">
    <source>
        <dbReference type="ARBA" id="ARBA00049551"/>
    </source>
</evidence>
<geneLocation type="mitochondrion" evidence="20"/>
<evidence type="ECO:0000256" key="9">
    <source>
        <dbReference type="ARBA" id="ARBA00022792"/>
    </source>
</evidence>
<evidence type="ECO:0000256" key="1">
    <source>
        <dbReference type="ARBA" id="ARBA00003257"/>
    </source>
</evidence>
<evidence type="ECO:0000256" key="4">
    <source>
        <dbReference type="ARBA" id="ARBA00012944"/>
    </source>
</evidence>
<evidence type="ECO:0000256" key="2">
    <source>
        <dbReference type="ARBA" id="ARBA00004448"/>
    </source>
</evidence>
<dbReference type="InterPro" id="IPR050175">
    <property type="entry name" value="Complex_I_Subunit_2"/>
</dbReference>
<protein>
    <recommendedName>
        <fullName evidence="5 18">NADH-ubiquinone oxidoreductase chain 2</fullName>
        <ecNumber evidence="4 18">7.1.1.2</ecNumber>
    </recommendedName>
</protein>
<evidence type="ECO:0000313" key="20">
    <source>
        <dbReference type="EMBL" id="QLY89928.1"/>
    </source>
</evidence>
<keyword evidence="11 18" id="KW-0249">Electron transport</keyword>
<evidence type="ECO:0000256" key="3">
    <source>
        <dbReference type="ARBA" id="ARBA00007012"/>
    </source>
</evidence>
<evidence type="ECO:0000256" key="11">
    <source>
        <dbReference type="ARBA" id="ARBA00022982"/>
    </source>
</evidence>
<dbReference type="EMBL" id="MT483689">
    <property type="protein sequence ID" value="QLY89928.1"/>
    <property type="molecule type" value="Genomic_DNA"/>
</dbReference>
<accession>A0A7D6ZUV3</accession>
<organism evidence="20">
    <name type="scientific">Clusiodes albimanus</name>
    <dbReference type="NCBI Taxonomy" id="576318"/>
    <lineage>
        <taxon>Eukaryota</taxon>
        <taxon>Metazoa</taxon>
        <taxon>Ecdysozoa</taxon>
        <taxon>Arthropoda</taxon>
        <taxon>Hexapoda</taxon>
        <taxon>Insecta</taxon>
        <taxon>Pterygota</taxon>
        <taxon>Neoptera</taxon>
        <taxon>Endopterygota</taxon>
        <taxon>Diptera</taxon>
        <taxon>Brachycera</taxon>
        <taxon>Muscomorpha</taxon>
        <taxon>Opomyzoidea</taxon>
        <taxon>Clusiidae</taxon>
        <taxon>Clusiodes</taxon>
    </lineage>
</organism>
<feature type="transmembrane region" description="Helical" evidence="18">
    <location>
        <begin position="60"/>
        <end position="80"/>
    </location>
</feature>
<evidence type="ECO:0000256" key="7">
    <source>
        <dbReference type="ARBA" id="ARBA00022660"/>
    </source>
</evidence>
<dbReference type="GO" id="GO:0005743">
    <property type="term" value="C:mitochondrial inner membrane"/>
    <property type="evidence" value="ECO:0007669"/>
    <property type="project" value="UniProtKB-SubCell"/>
</dbReference>
<evidence type="ECO:0000256" key="14">
    <source>
        <dbReference type="ARBA" id="ARBA00023075"/>
    </source>
</evidence>
<dbReference type="PANTHER" id="PTHR46552:SF1">
    <property type="entry name" value="NADH-UBIQUINONE OXIDOREDUCTASE CHAIN 2"/>
    <property type="match status" value="1"/>
</dbReference>
<evidence type="ECO:0000259" key="19">
    <source>
        <dbReference type="Pfam" id="PF00361"/>
    </source>
</evidence>
<comment type="similarity">
    <text evidence="3 18">Belongs to the complex I subunit 2 family.</text>
</comment>
<dbReference type="InterPro" id="IPR003917">
    <property type="entry name" value="NADH_UbQ_OxRdtase_chain2"/>
</dbReference>
<proteinExistence type="inferred from homology"/>
<feature type="transmembrane region" description="Helical" evidence="18">
    <location>
        <begin position="134"/>
        <end position="161"/>
    </location>
</feature>
<feature type="domain" description="NADH:quinone oxidoreductase/Mrp antiporter transmembrane" evidence="19">
    <location>
        <begin position="24"/>
        <end position="284"/>
    </location>
</feature>
<comment type="function">
    <text evidence="18">Core subunit of the mitochondrial membrane respiratory chain NADH dehydrogenase (Complex I) which catalyzes electron transfer from NADH through the respiratory chain, using ubiquinone as an electron acceptor. Essential for the catalytic activity and assembly of complex I.</text>
</comment>
<reference evidence="20" key="1">
    <citation type="submission" date="2020-05" db="EMBL/GenBank/DDBJ databases">
        <title>DNAmark Project.</title>
        <authorList>
            <person name="Leerhoei F."/>
        </authorList>
    </citation>
    <scope>NUCLEOTIDE SEQUENCE</scope>
    <source>
        <strain evidence="20">DM938</strain>
    </source>
</reference>
<dbReference type="PANTHER" id="PTHR46552">
    <property type="entry name" value="NADH-UBIQUINONE OXIDOREDUCTASE CHAIN 2"/>
    <property type="match status" value="1"/>
</dbReference>
<comment type="catalytic activity">
    <reaction evidence="17 18">
        <text>a ubiquinone + NADH + 5 H(+)(in) = a ubiquinol + NAD(+) + 4 H(+)(out)</text>
        <dbReference type="Rhea" id="RHEA:29091"/>
        <dbReference type="Rhea" id="RHEA-COMP:9565"/>
        <dbReference type="Rhea" id="RHEA-COMP:9566"/>
        <dbReference type="ChEBI" id="CHEBI:15378"/>
        <dbReference type="ChEBI" id="CHEBI:16389"/>
        <dbReference type="ChEBI" id="CHEBI:17976"/>
        <dbReference type="ChEBI" id="CHEBI:57540"/>
        <dbReference type="ChEBI" id="CHEBI:57945"/>
        <dbReference type="EC" id="7.1.1.2"/>
    </reaction>
</comment>
<keyword evidence="8 18" id="KW-0812">Transmembrane</keyword>
<evidence type="ECO:0000256" key="16">
    <source>
        <dbReference type="ARBA" id="ARBA00023136"/>
    </source>
</evidence>
<keyword evidence="16 18" id="KW-0472">Membrane</keyword>
<evidence type="ECO:0000256" key="12">
    <source>
        <dbReference type="ARBA" id="ARBA00022989"/>
    </source>
</evidence>
<keyword evidence="13 18" id="KW-0520">NAD</keyword>
<keyword evidence="14 18" id="KW-0830">Ubiquinone</keyword>
<evidence type="ECO:0000256" key="13">
    <source>
        <dbReference type="ARBA" id="ARBA00023027"/>
    </source>
</evidence>
<dbReference type="AlphaFoldDB" id="A0A7D6ZUV3"/>
<name>A0A7D6ZUV3_9MUSC</name>
<evidence type="ECO:0000256" key="15">
    <source>
        <dbReference type="ARBA" id="ARBA00023128"/>
    </source>
</evidence>